<keyword evidence="5 6" id="KW-0472">Membrane</keyword>
<evidence type="ECO:0000256" key="4">
    <source>
        <dbReference type="ARBA" id="ARBA00022989"/>
    </source>
</evidence>
<dbReference type="RefSeq" id="WP_072920945.1">
    <property type="nucleotide sequence ID" value="NZ_FRDM01000048.1"/>
</dbReference>
<evidence type="ECO:0000313" key="8">
    <source>
        <dbReference type="Proteomes" id="UP000184428"/>
    </source>
</evidence>
<protein>
    <submittedName>
        <fullName evidence="7">Branched-chain amino acid transport system permease protein</fullName>
    </submittedName>
</protein>
<evidence type="ECO:0000256" key="3">
    <source>
        <dbReference type="ARBA" id="ARBA00022692"/>
    </source>
</evidence>
<gene>
    <name evidence="7" type="ORF">SAMN05660350_04583</name>
</gene>
<dbReference type="Pfam" id="PF02653">
    <property type="entry name" value="BPD_transp_2"/>
    <property type="match status" value="1"/>
</dbReference>
<dbReference type="GO" id="GO:0015658">
    <property type="term" value="F:branched-chain amino acid transmembrane transporter activity"/>
    <property type="evidence" value="ECO:0007669"/>
    <property type="project" value="InterPro"/>
</dbReference>
<feature type="transmembrane region" description="Helical" evidence="6">
    <location>
        <begin position="92"/>
        <end position="116"/>
    </location>
</feature>
<name>A0A1M7V082_9ACTN</name>
<dbReference type="AlphaFoldDB" id="A0A1M7V082"/>
<organism evidence="7 8">
    <name type="scientific">Geodermatophilus obscurus</name>
    <dbReference type="NCBI Taxonomy" id="1861"/>
    <lineage>
        <taxon>Bacteria</taxon>
        <taxon>Bacillati</taxon>
        <taxon>Actinomycetota</taxon>
        <taxon>Actinomycetes</taxon>
        <taxon>Geodermatophilales</taxon>
        <taxon>Geodermatophilaceae</taxon>
        <taxon>Geodermatophilus</taxon>
    </lineage>
</organism>
<keyword evidence="3 6" id="KW-0812">Transmembrane</keyword>
<dbReference type="OrthoDB" id="9814461at2"/>
<evidence type="ECO:0000256" key="5">
    <source>
        <dbReference type="ARBA" id="ARBA00023136"/>
    </source>
</evidence>
<dbReference type="InterPro" id="IPR001851">
    <property type="entry name" value="ABC_transp_permease"/>
</dbReference>
<dbReference type="InterPro" id="IPR043428">
    <property type="entry name" value="LivM-like"/>
</dbReference>
<evidence type="ECO:0000313" key="7">
    <source>
        <dbReference type="EMBL" id="SHN88585.1"/>
    </source>
</evidence>
<accession>A0A1M7V082</accession>
<keyword evidence="4 6" id="KW-1133">Transmembrane helix</keyword>
<dbReference type="CDD" id="cd06581">
    <property type="entry name" value="TM_PBP1_LivM_like"/>
    <property type="match status" value="1"/>
</dbReference>
<feature type="transmembrane region" description="Helical" evidence="6">
    <location>
        <begin position="173"/>
        <end position="191"/>
    </location>
</feature>
<feature type="transmembrane region" description="Helical" evidence="6">
    <location>
        <begin position="67"/>
        <end position="86"/>
    </location>
</feature>
<dbReference type="PANTHER" id="PTHR30482">
    <property type="entry name" value="HIGH-AFFINITY BRANCHED-CHAIN AMINO ACID TRANSPORT SYSTEM PERMEASE"/>
    <property type="match status" value="1"/>
</dbReference>
<dbReference type="Proteomes" id="UP000184428">
    <property type="component" value="Unassembled WGS sequence"/>
</dbReference>
<evidence type="ECO:0000256" key="2">
    <source>
        <dbReference type="ARBA" id="ARBA00022475"/>
    </source>
</evidence>
<feature type="transmembrane region" description="Helical" evidence="6">
    <location>
        <begin position="41"/>
        <end position="60"/>
    </location>
</feature>
<proteinExistence type="predicted"/>
<keyword evidence="2" id="KW-1003">Cell membrane</keyword>
<reference evidence="7 8" key="1">
    <citation type="submission" date="2016-12" db="EMBL/GenBank/DDBJ databases">
        <authorList>
            <person name="Song W.-J."/>
            <person name="Kurnit D.M."/>
        </authorList>
    </citation>
    <scope>NUCLEOTIDE SEQUENCE [LARGE SCALE GENOMIC DNA]</scope>
    <source>
        <strain evidence="7 8">DSM 43162</strain>
    </source>
</reference>
<evidence type="ECO:0000256" key="1">
    <source>
        <dbReference type="ARBA" id="ARBA00004651"/>
    </source>
</evidence>
<sequence>MSRNPTRLAPLVVLVVLALLPYSTLQVPGLFDGVLNSPGTLQLIALCLVFGGVALSYDLLFGFTGLLSFGHALYFAAGTYVANLALTELGLGLGAALALTTVVGVVLPLLVGGVALRVSGIAFSMVTLATAQVGSIIVLQDPGGLTGGEEGLAVAREPVPDVFIGVFNTVNKYWLALAYLALVYLVVTLLTRSRAGRVWAAIRENERRVEVLGLKPYPFKLLAFVLAGLLATLGGVVHLLLLGGSTPRVTTTDFTLSLLVMVVLGGAGSRWGAVLGGVLYTYLDSRLTDLAQSPAVQDLPAWLRVPLSEPLFILGALFVVVVFFFPGGIAGLVARLRERRAGRRPGTTPPPDGTTVPGRAVEQLREAAGRGVGVGAGQPRDGV</sequence>
<feature type="transmembrane region" description="Helical" evidence="6">
    <location>
        <begin position="311"/>
        <end position="334"/>
    </location>
</feature>
<comment type="subcellular location">
    <subcellularLocation>
        <location evidence="1">Cell membrane</location>
        <topology evidence="1">Multi-pass membrane protein</topology>
    </subcellularLocation>
</comment>
<feature type="transmembrane region" description="Helical" evidence="6">
    <location>
        <begin position="254"/>
        <end position="283"/>
    </location>
</feature>
<dbReference type="PANTHER" id="PTHR30482:SF17">
    <property type="entry name" value="ABC TRANSPORTER ATP-BINDING PROTEIN"/>
    <property type="match status" value="1"/>
</dbReference>
<dbReference type="GO" id="GO:0005886">
    <property type="term" value="C:plasma membrane"/>
    <property type="evidence" value="ECO:0007669"/>
    <property type="project" value="UniProtKB-SubCell"/>
</dbReference>
<feature type="transmembrane region" description="Helical" evidence="6">
    <location>
        <begin position="221"/>
        <end position="242"/>
    </location>
</feature>
<evidence type="ECO:0000256" key="6">
    <source>
        <dbReference type="SAM" id="Phobius"/>
    </source>
</evidence>
<dbReference type="EMBL" id="FRDM01000048">
    <property type="protein sequence ID" value="SHN88585.1"/>
    <property type="molecule type" value="Genomic_DNA"/>
</dbReference>